<dbReference type="RefSeq" id="WP_183622867.1">
    <property type="nucleotide sequence ID" value="NZ_JACHWJ010000001.1"/>
</dbReference>
<feature type="coiled-coil region" evidence="9">
    <location>
        <begin position="135"/>
        <end position="180"/>
    </location>
</feature>
<feature type="coiled-coil region" evidence="9">
    <location>
        <begin position="31"/>
        <end position="65"/>
    </location>
</feature>
<dbReference type="PANTHER" id="PTHR35794">
    <property type="entry name" value="CELL DIVISION PROTEIN DIVIVA"/>
    <property type="match status" value="1"/>
</dbReference>
<evidence type="ECO:0000256" key="3">
    <source>
        <dbReference type="ARBA" id="ARBA00018787"/>
    </source>
</evidence>
<evidence type="ECO:0000256" key="1">
    <source>
        <dbReference type="ARBA" id="ARBA00004496"/>
    </source>
</evidence>
<dbReference type="Pfam" id="PF05103">
    <property type="entry name" value="DivIVA"/>
    <property type="match status" value="1"/>
</dbReference>
<evidence type="ECO:0000256" key="2">
    <source>
        <dbReference type="ARBA" id="ARBA00009008"/>
    </source>
</evidence>
<dbReference type="InterPro" id="IPR007793">
    <property type="entry name" value="DivIVA_fam"/>
</dbReference>
<keyword evidence="5" id="KW-0132">Cell division</keyword>
<keyword evidence="7" id="KW-0131">Cell cycle</keyword>
<comment type="subcellular location">
    <subcellularLocation>
        <location evidence="1">Cytoplasm</location>
    </subcellularLocation>
</comment>
<evidence type="ECO:0000313" key="11">
    <source>
        <dbReference type="Proteomes" id="UP000545286"/>
    </source>
</evidence>
<comment type="caution">
    <text evidence="10">The sequence shown here is derived from an EMBL/GenBank/DDBJ whole genome shotgun (WGS) entry which is preliminary data.</text>
</comment>
<dbReference type="Gene3D" id="6.10.250.660">
    <property type="match status" value="1"/>
</dbReference>
<evidence type="ECO:0000256" key="5">
    <source>
        <dbReference type="ARBA" id="ARBA00022618"/>
    </source>
</evidence>
<gene>
    <name evidence="10" type="ORF">FHX72_000519</name>
</gene>
<protein>
    <recommendedName>
        <fullName evidence="3">Cell wall synthesis protein Wag31</fullName>
    </recommendedName>
    <alternativeName>
        <fullName evidence="8">Antigen 84</fullName>
    </alternativeName>
</protein>
<evidence type="ECO:0000313" key="10">
    <source>
        <dbReference type="EMBL" id="MBB2956407.1"/>
    </source>
</evidence>
<evidence type="ECO:0000256" key="4">
    <source>
        <dbReference type="ARBA" id="ARBA00022490"/>
    </source>
</evidence>
<dbReference type="Proteomes" id="UP000545286">
    <property type="component" value="Unassembled WGS sequence"/>
</dbReference>
<evidence type="ECO:0000256" key="7">
    <source>
        <dbReference type="ARBA" id="ARBA00023306"/>
    </source>
</evidence>
<dbReference type="InterPro" id="IPR019933">
    <property type="entry name" value="DivIVA_domain"/>
</dbReference>
<proteinExistence type="inferred from homology"/>
<organism evidence="10 11">
    <name type="scientific">Pseudoclavibacter helvolus</name>
    <dbReference type="NCBI Taxonomy" id="255205"/>
    <lineage>
        <taxon>Bacteria</taxon>
        <taxon>Bacillati</taxon>
        <taxon>Actinomycetota</taxon>
        <taxon>Actinomycetes</taxon>
        <taxon>Micrococcales</taxon>
        <taxon>Microbacteriaceae</taxon>
        <taxon>Pseudoclavibacter</taxon>
    </lineage>
</organism>
<comment type="similarity">
    <text evidence="2">Belongs to the DivIVA family.</text>
</comment>
<dbReference type="NCBIfam" id="TIGR03544">
    <property type="entry name" value="DivI1A_domain"/>
    <property type="match status" value="1"/>
</dbReference>
<keyword evidence="11" id="KW-1185">Reference proteome</keyword>
<evidence type="ECO:0000256" key="6">
    <source>
        <dbReference type="ARBA" id="ARBA00023054"/>
    </source>
</evidence>
<sequence>MALTPEDVINKRFQQTKFREGYDQDEVDDFLDEVVAEMRRLVGENEQLRQQLAEAEARADSASAAAAPAPVEEPIAPLAQPAAPAPVVAQGADEAETSSSLIALARRLHDEHVQEGTRKRDEIIATGETRAREIIAEAEGRARTIVTEAEAKERETIGRLEEAKTKLEARIEELRIFEREYRNNLRSYIEGQLNDLNRQASDVLEGSAPAGQ</sequence>
<name>A0A7W4UL19_9MICO</name>
<evidence type="ECO:0000256" key="8">
    <source>
        <dbReference type="ARBA" id="ARBA00031737"/>
    </source>
</evidence>
<dbReference type="GO" id="GO:0051301">
    <property type="term" value="P:cell division"/>
    <property type="evidence" value="ECO:0007669"/>
    <property type="project" value="UniProtKB-KW"/>
</dbReference>
<dbReference type="EMBL" id="JACHWJ010000001">
    <property type="protein sequence ID" value="MBB2956407.1"/>
    <property type="molecule type" value="Genomic_DNA"/>
</dbReference>
<keyword evidence="6 9" id="KW-0175">Coiled coil</keyword>
<accession>A0A7W4UL19</accession>
<evidence type="ECO:0000256" key="9">
    <source>
        <dbReference type="SAM" id="Coils"/>
    </source>
</evidence>
<keyword evidence="4" id="KW-0963">Cytoplasm</keyword>
<dbReference type="AlphaFoldDB" id="A0A7W4UL19"/>
<dbReference type="PANTHER" id="PTHR35794:SF2">
    <property type="entry name" value="CELL DIVISION PROTEIN DIVIVA"/>
    <property type="match status" value="1"/>
</dbReference>
<reference evidence="10 11" key="1">
    <citation type="submission" date="2020-08" db="EMBL/GenBank/DDBJ databases">
        <title>Sequencing the genomes of 1000 actinobacteria strains.</title>
        <authorList>
            <person name="Klenk H.-P."/>
        </authorList>
    </citation>
    <scope>NUCLEOTIDE SEQUENCE [LARGE SCALE GENOMIC DNA]</scope>
    <source>
        <strain evidence="10 11">DSM 20419</strain>
    </source>
</reference>
<dbReference type="GO" id="GO:0005737">
    <property type="term" value="C:cytoplasm"/>
    <property type="evidence" value="ECO:0007669"/>
    <property type="project" value="UniProtKB-SubCell"/>
</dbReference>